<organism evidence="1 2">
    <name type="scientific">Paenibacillus mesotrionivorans</name>
    <dbReference type="NCBI Taxonomy" id="3160968"/>
    <lineage>
        <taxon>Bacteria</taxon>
        <taxon>Bacillati</taxon>
        <taxon>Bacillota</taxon>
        <taxon>Bacilli</taxon>
        <taxon>Bacillales</taxon>
        <taxon>Paenibacillaceae</taxon>
        <taxon>Paenibacillus</taxon>
    </lineage>
</organism>
<reference evidence="1" key="1">
    <citation type="submission" date="2024-12" db="EMBL/GenBank/DDBJ databases">
        <authorList>
            <person name="Wu N."/>
        </authorList>
    </citation>
    <scope>NUCLEOTIDE SEQUENCE</scope>
    <source>
        <strain evidence="1">P15</strain>
    </source>
</reference>
<accession>A0ACC7NY62</accession>
<sequence>MKQSQLSTFIQEHVEDDDFTGGVSDTIIAQTEDKLKVVFPPSYTWFLKHYGSGGIFGVDILGCGKSAVPSVVSNTERLRNIGLPSNYIVIENCDEFFYCLYTGDRIEKECPVVVWDRNGGASEKRADDFYSFLLERLMDAKENWEE</sequence>
<gene>
    <name evidence="1" type="ORF">ACI1P1_12480</name>
</gene>
<dbReference type="Proteomes" id="UP001631969">
    <property type="component" value="Unassembled WGS sequence"/>
</dbReference>
<proteinExistence type="predicted"/>
<keyword evidence="2" id="KW-1185">Reference proteome</keyword>
<protein>
    <submittedName>
        <fullName evidence="1">SMI1/KNR4 family protein</fullName>
    </submittedName>
</protein>
<comment type="caution">
    <text evidence="1">The sequence shown here is derived from an EMBL/GenBank/DDBJ whole genome shotgun (WGS) entry which is preliminary data.</text>
</comment>
<dbReference type="EMBL" id="JBJURJ010000007">
    <property type="protein sequence ID" value="MFM9329105.1"/>
    <property type="molecule type" value="Genomic_DNA"/>
</dbReference>
<evidence type="ECO:0000313" key="2">
    <source>
        <dbReference type="Proteomes" id="UP001631969"/>
    </source>
</evidence>
<evidence type="ECO:0000313" key="1">
    <source>
        <dbReference type="EMBL" id="MFM9329105.1"/>
    </source>
</evidence>
<name>A0ACC7NY62_9BACL</name>